<keyword evidence="9" id="KW-1185">Reference proteome</keyword>
<evidence type="ECO:0000313" key="9">
    <source>
        <dbReference type="Proteomes" id="UP000830671"/>
    </source>
</evidence>
<dbReference type="InterPro" id="IPR045170">
    <property type="entry name" value="MTOX"/>
</dbReference>
<evidence type="ECO:0000259" key="7">
    <source>
        <dbReference type="Pfam" id="PF01266"/>
    </source>
</evidence>
<dbReference type="Gene3D" id="3.50.50.60">
    <property type="entry name" value="FAD/NAD(P)-binding domain"/>
    <property type="match status" value="3"/>
</dbReference>
<dbReference type="PANTHER" id="PTHR10961:SF26">
    <property type="entry name" value="L-SACCHAROPINE OXIDASE"/>
    <property type="match status" value="1"/>
</dbReference>
<dbReference type="GO" id="GO:0051698">
    <property type="term" value="F:saccharopine oxidase activity"/>
    <property type="evidence" value="ECO:0007669"/>
    <property type="project" value="TreeGrafter"/>
</dbReference>
<dbReference type="PANTHER" id="PTHR10961">
    <property type="entry name" value="PEROXISOMAL SARCOSINE OXIDASE"/>
    <property type="match status" value="1"/>
</dbReference>
<feature type="domain" description="FAD dependent oxidoreductase" evidence="7">
    <location>
        <begin position="6"/>
        <end position="343"/>
    </location>
</feature>
<sequence>MAKPSILIVGGGVFGTSTAYHLSQRGYESVTVLDRFDAPSKDSAATDLNKVVRADYPNPLYAKLGMESMQEWKDPKSIFAGMYRESGWVMAGHGLTRGWLNSAMETAKKAGREGVRFMTAGEMKTRWPALTGEFPDWTNLWSPAAGWVPSGQALLRMANAAKLQGVKYICGESGHAKKLVLDGNGKCEGVLAADGTLHVADIVVLSTGANTATLVDAKREVVAQTSVICVMKLEPHEIERYKDMPIIDDFEQGASILHSLGDYPDDGCPKEVEDEMRTFVREMIPELADRPFISSKMCWDGLAGDLNFRICPYPEIQNLFVATIGSNHGFKFLPIIGKYVADMLEGKLGADACRPAAIILYDPANIPQYFQLLKTGWRIFVISKNLRTSISVRVVDNAKRSKRSSLQGLSYAKAQVQWRLERQPAVAQRSGDPISSPESVRTDPNDFATPLSPKSSQIIKEEELEDCSAEFFVKRLRQLSWTAASGDPTSKQTRESTGTNAESYTYSRLKFDFLQSEVSFRLPPRPYAFHLLQAFDEGFSEYHWFLRKRFRERILLTYSDPQSQSHDRNWLCRVSVVLALAESWNRSRMSSAVHMEIAGKHPTSPPQRGAAVPFTLPPDSQSTSQTLPPPPGSEFFEQGLMLLKMSAEEPVPEDVEALCLIPHPLPKALDQQRKVRVMNEHRKRLWWTSYCMDRMISTELGVAAAVACVPEGMQLPSSAGLDAEDLEEFSDPGLLTMQTQLCEIKRNVVRTAAQHVDVDDERRLEIIKPCLDTLQEWRSSLPQQVAFTFEESLPTRLMEAPHGRILASTYMRYHQCFILLLRPLYLQKLSSIVQKRRSNNPPSFTGTDTPIDTDDPMRAVKIQCLQAARNNCKILLGLWNYDKIAKFGYWESLHLFSGLAILALARVSIEEGQDFNPNSEDDVALYTRTRALLREMARVGNPAAKDHDVLLSDVEAMVKRISREEKTTPRQSSVEETDGNVEMETDLSFSDFMFSDGNADQQIWSDKDWESILSTYTQGI</sequence>
<accession>A0A9Q8SPM4</accession>
<name>A0A9Q8SPM4_9PEZI</name>
<evidence type="ECO:0000256" key="1">
    <source>
        <dbReference type="ARBA" id="ARBA00001974"/>
    </source>
</evidence>
<evidence type="ECO:0000256" key="6">
    <source>
        <dbReference type="SAM" id="MobiDB-lite"/>
    </source>
</evidence>
<reference evidence="8" key="1">
    <citation type="journal article" date="2021" name="Mol. Plant Microbe Interact.">
        <title>Complete Genome Sequence of the Plant-Pathogenic Fungus Colletotrichum lupini.</title>
        <authorList>
            <person name="Baroncelli R."/>
            <person name="Pensec F."/>
            <person name="Da Lio D."/>
            <person name="Boufleur T."/>
            <person name="Vicente I."/>
            <person name="Sarrocco S."/>
            <person name="Picot A."/>
            <person name="Baraldi E."/>
            <person name="Sukno S."/>
            <person name="Thon M."/>
            <person name="Le Floch G."/>
        </authorList>
    </citation>
    <scope>NUCLEOTIDE SEQUENCE</scope>
    <source>
        <strain evidence="8">IMI 504893</strain>
    </source>
</reference>
<evidence type="ECO:0000256" key="4">
    <source>
        <dbReference type="ARBA" id="ARBA00022827"/>
    </source>
</evidence>
<dbReference type="KEGG" id="clup:CLUP02_06637"/>
<keyword evidence="4" id="KW-0274">FAD</keyword>
<proteinExistence type="inferred from homology"/>
<dbReference type="InterPro" id="IPR036188">
    <property type="entry name" value="FAD/NAD-bd_sf"/>
</dbReference>
<dbReference type="InterPro" id="IPR006076">
    <property type="entry name" value="FAD-dep_OxRdtase"/>
</dbReference>
<evidence type="ECO:0000256" key="2">
    <source>
        <dbReference type="ARBA" id="ARBA00010989"/>
    </source>
</evidence>
<dbReference type="CDD" id="cd12148">
    <property type="entry name" value="fungal_TF_MHR"/>
    <property type="match status" value="1"/>
</dbReference>
<dbReference type="GO" id="GO:0050660">
    <property type="term" value="F:flavin adenine dinucleotide binding"/>
    <property type="evidence" value="ECO:0007669"/>
    <property type="project" value="InterPro"/>
</dbReference>
<evidence type="ECO:0000313" key="8">
    <source>
        <dbReference type="EMBL" id="UQC81151.1"/>
    </source>
</evidence>
<evidence type="ECO:0000256" key="3">
    <source>
        <dbReference type="ARBA" id="ARBA00022630"/>
    </source>
</evidence>
<organism evidence="8 9">
    <name type="scientific">Colletotrichum lupini</name>
    <dbReference type="NCBI Taxonomy" id="145971"/>
    <lineage>
        <taxon>Eukaryota</taxon>
        <taxon>Fungi</taxon>
        <taxon>Dikarya</taxon>
        <taxon>Ascomycota</taxon>
        <taxon>Pezizomycotina</taxon>
        <taxon>Sordariomycetes</taxon>
        <taxon>Hypocreomycetidae</taxon>
        <taxon>Glomerellales</taxon>
        <taxon>Glomerellaceae</taxon>
        <taxon>Colletotrichum</taxon>
        <taxon>Colletotrichum acutatum species complex</taxon>
    </lineage>
</organism>
<dbReference type="Pfam" id="PF01266">
    <property type="entry name" value="DAO"/>
    <property type="match status" value="1"/>
</dbReference>
<dbReference type="AlphaFoldDB" id="A0A9Q8SPM4"/>
<feature type="region of interest" description="Disordered" evidence="6">
    <location>
        <begin position="424"/>
        <end position="452"/>
    </location>
</feature>
<gene>
    <name evidence="8" type="ORF">CLUP02_06637</name>
</gene>
<comment type="similarity">
    <text evidence="2">Belongs to the MSOX/MTOX family.</text>
</comment>
<protein>
    <recommendedName>
        <fullName evidence="7">FAD dependent oxidoreductase domain-containing protein</fullName>
    </recommendedName>
</protein>
<evidence type="ECO:0000256" key="5">
    <source>
        <dbReference type="ARBA" id="ARBA00023002"/>
    </source>
</evidence>
<comment type="cofactor">
    <cofactor evidence="1">
        <name>FAD</name>
        <dbReference type="ChEBI" id="CHEBI:57692"/>
    </cofactor>
</comment>
<dbReference type="SUPFAM" id="SSF51905">
    <property type="entry name" value="FAD/NAD(P)-binding domain"/>
    <property type="match status" value="1"/>
</dbReference>
<dbReference type="GO" id="GO:0008115">
    <property type="term" value="F:sarcosine oxidase activity"/>
    <property type="evidence" value="ECO:0007669"/>
    <property type="project" value="TreeGrafter"/>
</dbReference>
<dbReference type="RefSeq" id="XP_049142779.1">
    <property type="nucleotide sequence ID" value="XM_049285636.1"/>
</dbReference>
<dbReference type="GeneID" id="73340646"/>
<dbReference type="EMBL" id="CP019475">
    <property type="protein sequence ID" value="UQC81151.1"/>
    <property type="molecule type" value="Genomic_DNA"/>
</dbReference>
<keyword evidence="5" id="KW-0560">Oxidoreductase</keyword>
<dbReference type="Proteomes" id="UP000830671">
    <property type="component" value="Chromosome 3"/>
</dbReference>
<keyword evidence="3" id="KW-0285">Flavoprotein</keyword>